<dbReference type="CDD" id="cd17736">
    <property type="entry name" value="BRCT_microcephalin_rpt2"/>
    <property type="match status" value="1"/>
</dbReference>
<feature type="compositionally biased region" description="Low complexity" evidence="1">
    <location>
        <begin position="588"/>
        <end position="604"/>
    </location>
</feature>
<feature type="compositionally biased region" description="Basic and acidic residues" evidence="1">
    <location>
        <begin position="471"/>
        <end position="481"/>
    </location>
</feature>
<dbReference type="Pfam" id="PF00533">
    <property type="entry name" value="BRCT"/>
    <property type="match status" value="1"/>
</dbReference>
<evidence type="ECO:0000313" key="3">
    <source>
        <dbReference type="EMBL" id="EFA01060.1"/>
    </source>
</evidence>
<dbReference type="OrthoDB" id="2384350at2759"/>
<dbReference type="Gene3D" id="3.40.50.10190">
    <property type="entry name" value="BRCT domain"/>
    <property type="match status" value="3"/>
</dbReference>
<dbReference type="Proteomes" id="UP000007266">
    <property type="component" value="Linkage group 3"/>
</dbReference>
<dbReference type="CDD" id="cd17716">
    <property type="entry name" value="BRCT_microcephalin_rpt1"/>
    <property type="match status" value="1"/>
</dbReference>
<feature type="region of interest" description="Disordered" evidence="1">
    <location>
        <begin position="220"/>
        <end position="305"/>
    </location>
</feature>
<evidence type="ECO:0000256" key="1">
    <source>
        <dbReference type="SAM" id="MobiDB-lite"/>
    </source>
</evidence>
<dbReference type="eggNOG" id="KOG4362">
    <property type="taxonomic scope" value="Eukaryota"/>
</dbReference>
<feature type="compositionally biased region" description="Basic and acidic residues" evidence="1">
    <location>
        <begin position="360"/>
        <end position="378"/>
    </location>
</feature>
<dbReference type="OMA" id="AMEPRMT"/>
<reference evidence="3 4" key="2">
    <citation type="journal article" date="2010" name="Nucleic Acids Res.">
        <title>BeetleBase in 2010: revisions to provide comprehensive genomic information for Tribolium castaneum.</title>
        <authorList>
            <person name="Kim H.S."/>
            <person name="Murphy T."/>
            <person name="Xia J."/>
            <person name="Caragea D."/>
            <person name="Park Y."/>
            <person name="Beeman R.W."/>
            <person name="Lorenzen M.D."/>
            <person name="Butcher S."/>
            <person name="Manak J.R."/>
            <person name="Brown S.J."/>
        </authorList>
    </citation>
    <scope>GENOME REANNOTATION</scope>
    <source>
        <strain evidence="3 4">Georgia GA2</strain>
    </source>
</reference>
<protein>
    <recommendedName>
        <fullName evidence="2">BRCT domain-containing protein</fullName>
    </recommendedName>
</protein>
<feature type="domain" description="BRCT" evidence="2">
    <location>
        <begin position="785"/>
        <end position="853"/>
    </location>
</feature>
<dbReference type="InterPro" id="IPR001357">
    <property type="entry name" value="BRCT_dom"/>
</dbReference>
<dbReference type="PROSITE" id="PS50172">
    <property type="entry name" value="BRCT"/>
    <property type="match status" value="3"/>
</dbReference>
<dbReference type="PANTHER" id="PTHR14625:SF3">
    <property type="entry name" value="MICROCEPHALIN"/>
    <property type="match status" value="1"/>
</dbReference>
<dbReference type="SUPFAM" id="SSF52113">
    <property type="entry name" value="BRCT domain"/>
    <property type="match status" value="3"/>
</dbReference>
<dbReference type="PANTHER" id="PTHR14625">
    <property type="entry name" value="MICROCEPHALIN"/>
    <property type="match status" value="1"/>
</dbReference>
<dbReference type="KEGG" id="tca:659236"/>
<feature type="region of interest" description="Disordered" evidence="1">
    <location>
        <begin position="72"/>
        <end position="95"/>
    </location>
</feature>
<sequence>MSTTQSDIPSSDIIASLMKDPVKKAQLLQLLVQEKSGFEAYKRQEETKKTPLKNVKRRVHCESPTAVLRRRMLEQKDQDSTSDSSDLSETANEVKGPKLPFGELLKGVRAFVDVNRDGVDKSEGIKAVMKLMGATIREQFTRDVTHVIFKDGSFTTFEKARLMKIHLVSVLWLDAVRRNSARVPEKNYPAFGSRVNDANVSIMCSQLQKDYEDIIKDEKRRTWSSLPKPKQSTEQNRRRTMLPQTQTSMSSYATAQNKPLSDSSDSEVASILNSEQAKSPELTSDDSECGIIDGCSSKRSKDQTDILQSSSFLSESTDSTSLLSRITTRKLRKTSVVSDMDITPNLDERSRRSSSLRVSSETDKTKSGLRDSKSSEINKRRKQGNTSVPSVQSSTMSSLRISSGTDKTKSGLEDSKSSETNKSQKQGSVSSVQSSIMSSLKISSGTDKTKSGLGDSISGKENCSVMLERTSLTDKPEEGRSVGKRRAFKSLEERSNTSSTTDSGKTPKKKKPSGPSPSFTRITKRKSKVESSESDFETKRGKTKKNSSLDSGAESDVESSIRSETSRRSRRSVSVALFTDTPPDRNRAASVSRAQSVRSTSTRNIRSRSKSPSESEAVQNPTPAKKTRKLYNPDDVNVSVFLTPVNEKEQEGHRRLKPQVTPKDLFVNPNNINIRIGPSGKKAPKQQKKIETPPSDDENGSLLDLLNTSERRRSQRLTLSQTKPKYVFTSDESQSTSSLPITPIKRRSTMDFVPISQTQKRKLKLDPKRKTSIVCTKFHSSEVVQFESIVNTLGRFFVEDVVTSRTTHLVAGEAKRTINMLKAIARGCWILKHEWLLKSHEQGTWLNEEDYELTEYSPAVQMCRLQREAFGPSYTMDIFKDCGCIYLGQSTSPKASDLKALITICQGKVTAVLKNASIVVGEYIEGDDLTCVTEVWVLDSIHVNKLKSVKNYLIKAPNETSPAF</sequence>
<reference evidence="3 4" key="1">
    <citation type="journal article" date="2008" name="Nature">
        <title>The genome of the model beetle and pest Tribolium castaneum.</title>
        <authorList>
            <consortium name="Tribolium Genome Sequencing Consortium"/>
            <person name="Richards S."/>
            <person name="Gibbs R.A."/>
            <person name="Weinstock G.M."/>
            <person name="Brown S.J."/>
            <person name="Denell R."/>
            <person name="Beeman R.W."/>
            <person name="Gibbs R."/>
            <person name="Beeman R.W."/>
            <person name="Brown S.J."/>
            <person name="Bucher G."/>
            <person name="Friedrich M."/>
            <person name="Grimmelikhuijzen C.J."/>
            <person name="Klingler M."/>
            <person name="Lorenzen M."/>
            <person name="Richards S."/>
            <person name="Roth S."/>
            <person name="Schroder R."/>
            <person name="Tautz D."/>
            <person name="Zdobnov E.M."/>
            <person name="Muzny D."/>
            <person name="Gibbs R.A."/>
            <person name="Weinstock G.M."/>
            <person name="Attaway T."/>
            <person name="Bell S."/>
            <person name="Buhay C.J."/>
            <person name="Chandrabose M.N."/>
            <person name="Chavez D."/>
            <person name="Clerk-Blankenburg K.P."/>
            <person name="Cree A."/>
            <person name="Dao M."/>
            <person name="Davis C."/>
            <person name="Chacko J."/>
            <person name="Dinh H."/>
            <person name="Dugan-Rocha S."/>
            <person name="Fowler G."/>
            <person name="Garner T.T."/>
            <person name="Garnes J."/>
            <person name="Gnirke A."/>
            <person name="Hawes A."/>
            <person name="Hernandez J."/>
            <person name="Hines S."/>
            <person name="Holder M."/>
            <person name="Hume J."/>
            <person name="Jhangiani S.N."/>
            <person name="Joshi V."/>
            <person name="Khan Z.M."/>
            <person name="Jackson L."/>
            <person name="Kovar C."/>
            <person name="Kowis A."/>
            <person name="Lee S."/>
            <person name="Lewis L.R."/>
            <person name="Margolis J."/>
            <person name="Morgan M."/>
            <person name="Nazareth L.V."/>
            <person name="Nguyen N."/>
            <person name="Okwuonu G."/>
            <person name="Parker D."/>
            <person name="Richards S."/>
            <person name="Ruiz S.J."/>
            <person name="Santibanez J."/>
            <person name="Savard J."/>
            <person name="Scherer S.E."/>
            <person name="Schneider B."/>
            <person name="Sodergren E."/>
            <person name="Tautz D."/>
            <person name="Vattahil S."/>
            <person name="Villasana D."/>
            <person name="White C.S."/>
            <person name="Wright R."/>
            <person name="Park Y."/>
            <person name="Beeman R.W."/>
            <person name="Lord J."/>
            <person name="Oppert B."/>
            <person name="Lorenzen M."/>
            <person name="Brown S."/>
            <person name="Wang L."/>
            <person name="Savard J."/>
            <person name="Tautz D."/>
            <person name="Richards S."/>
            <person name="Weinstock G."/>
            <person name="Gibbs R.A."/>
            <person name="Liu Y."/>
            <person name="Worley K."/>
            <person name="Weinstock G."/>
            <person name="Elsik C.G."/>
            <person name="Reese J.T."/>
            <person name="Elhaik E."/>
            <person name="Landan G."/>
            <person name="Graur D."/>
            <person name="Arensburger P."/>
            <person name="Atkinson P."/>
            <person name="Beeman R.W."/>
            <person name="Beidler J."/>
            <person name="Brown S.J."/>
            <person name="Demuth J.P."/>
            <person name="Drury D.W."/>
            <person name="Du Y.Z."/>
            <person name="Fujiwara H."/>
            <person name="Lorenzen M."/>
            <person name="Maselli V."/>
            <person name="Osanai M."/>
            <person name="Park Y."/>
            <person name="Robertson H.M."/>
            <person name="Tu Z."/>
            <person name="Wang J.J."/>
            <person name="Wang S."/>
            <person name="Richards S."/>
            <person name="Song H."/>
            <person name="Zhang L."/>
            <person name="Sodergren E."/>
            <person name="Werner D."/>
            <person name="Stanke M."/>
            <person name="Morgenstern B."/>
            <person name="Solovyev V."/>
            <person name="Kosarev P."/>
            <person name="Brown G."/>
            <person name="Chen H.C."/>
            <person name="Ermolaeva O."/>
            <person name="Hlavina W."/>
            <person name="Kapustin Y."/>
            <person name="Kiryutin B."/>
            <person name="Kitts P."/>
            <person name="Maglott D."/>
            <person name="Pruitt K."/>
            <person name="Sapojnikov V."/>
            <person name="Souvorov A."/>
            <person name="Mackey A.J."/>
            <person name="Waterhouse R.M."/>
            <person name="Wyder S."/>
            <person name="Zdobnov E.M."/>
            <person name="Zdobnov E.M."/>
            <person name="Wyder S."/>
            <person name="Kriventseva E.V."/>
            <person name="Kadowaki T."/>
            <person name="Bork P."/>
            <person name="Aranda M."/>
            <person name="Bao R."/>
            <person name="Beermann A."/>
            <person name="Berns N."/>
            <person name="Bolognesi R."/>
            <person name="Bonneton F."/>
            <person name="Bopp D."/>
            <person name="Brown S.J."/>
            <person name="Bucher G."/>
            <person name="Butts T."/>
            <person name="Chaumot A."/>
            <person name="Denell R.E."/>
            <person name="Ferrier D.E."/>
            <person name="Friedrich M."/>
            <person name="Gordon C.M."/>
            <person name="Jindra M."/>
            <person name="Klingler M."/>
            <person name="Lan Q."/>
            <person name="Lattorff H.M."/>
            <person name="Laudet V."/>
            <person name="von Levetsow C."/>
            <person name="Liu Z."/>
            <person name="Lutz R."/>
            <person name="Lynch J.A."/>
            <person name="da Fonseca R.N."/>
            <person name="Posnien N."/>
            <person name="Reuter R."/>
            <person name="Roth S."/>
            <person name="Savard J."/>
            <person name="Schinko J.B."/>
            <person name="Schmitt C."/>
            <person name="Schoppmeier M."/>
            <person name="Schroder R."/>
            <person name="Shippy T.D."/>
            <person name="Simonnet F."/>
            <person name="Marques-Souza H."/>
            <person name="Tautz D."/>
            <person name="Tomoyasu Y."/>
            <person name="Trauner J."/>
            <person name="Van der Zee M."/>
            <person name="Vervoort M."/>
            <person name="Wittkopp N."/>
            <person name="Wimmer E.A."/>
            <person name="Yang X."/>
            <person name="Jones A.K."/>
            <person name="Sattelle D.B."/>
            <person name="Ebert P.R."/>
            <person name="Nelson D."/>
            <person name="Scott J.G."/>
            <person name="Beeman R.W."/>
            <person name="Muthukrishnan S."/>
            <person name="Kramer K.J."/>
            <person name="Arakane Y."/>
            <person name="Beeman R.W."/>
            <person name="Zhu Q."/>
            <person name="Hogenkamp D."/>
            <person name="Dixit R."/>
            <person name="Oppert B."/>
            <person name="Jiang H."/>
            <person name="Zou Z."/>
            <person name="Marshall J."/>
            <person name="Elpidina E."/>
            <person name="Vinokurov K."/>
            <person name="Oppert C."/>
            <person name="Zou Z."/>
            <person name="Evans J."/>
            <person name="Lu Z."/>
            <person name="Zhao P."/>
            <person name="Sumathipala N."/>
            <person name="Altincicek B."/>
            <person name="Vilcinskas A."/>
            <person name="Williams M."/>
            <person name="Hultmark D."/>
            <person name="Hetru C."/>
            <person name="Jiang H."/>
            <person name="Grimmelikhuijzen C.J."/>
            <person name="Hauser F."/>
            <person name="Cazzamali G."/>
            <person name="Williamson M."/>
            <person name="Park Y."/>
            <person name="Li B."/>
            <person name="Tanaka Y."/>
            <person name="Predel R."/>
            <person name="Neupert S."/>
            <person name="Schachtner J."/>
            <person name="Verleyen P."/>
            <person name="Raible F."/>
            <person name="Bork P."/>
            <person name="Friedrich M."/>
            <person name="Walden K.K."/>
            <person name="Robertson H.M."/>
            <person name="Angeli S."/>
            <person name="Foret S."/>
            <person name="Bucher G."/>
            <person name="Schuetz S."/>
            <person name="Maleszka R."/>
            <person name="Wimmer E.A."/>
            <person name="Beeman R.W."/>
            <person name="Lorenzen M."/>
            <person name="Tomoyasu Y."/>
            <person name="Miller S.C."/>
            <person name="Grossmann D."/>
            <person name="Bucher G."/>
        </authorList>
    </citation>
    <scope>NUCLEOTIDE SEQUENCE [LARGE SCALE GENOMIC DNA]</scope>
    <source>
        <strain evidence="3 4">Georgia GA2</strain>
    </source>
</reference>
<name>D6WI54_TRICA</name>
<feature type="compositionally biased region" description="Basic and acidic residues" evidence="1">
    <location>
        <begin position="528"/>
        <end position="540"/>
    </location>
</feature>
<feature type="compositionally biased region" description="Polar residues" evidence="1">
    <location>
        <begin position="612"/>
        <end position="622"/>
    </location>
</feature>
<dbReference type="FunCoup" id="D6WI54">
    <property type="interactions" value="1398"/>
</dbReference>
<dbReference type="HOGENOM" id="CLU_011279_0_0_1"/>
<dbReference type="CDD" id="cd17751">
    <property type="entry name" value="BRCT_microcephalin_rpt3"/>
    <property type="match status" value="1"/>
</dbReference>
<feature type="domain" description="BRCT" evidence="2">
    <location>
        <begin position="874"/>
        <end position="954"/>
    </location>
</feature>
<feature type="domain" description="BRCT" evidence="2">
    <location>
        <begin position="100"/>
        <end position="190"/>
    </location>
</feature>
<feature type="compositionally biased region" description="Polar residues" evidence="1">
    <location>
        <begin position="242"/>
        <end position="277"/>
    </location>
</feature>
<dbReference type="STRING" id="7070.D6WI54"/>
<accession>D6WI54</accession>
<evidence type="ECO:0000313" key="4">
    <source>
        <dbReference type="Proteomes" id="UP000007266"/>
    </source>
</evidence>
<dbReference type="Pfam" id="PF12738">
    <property type="entry name" value="PTCB-BRCT"/>
    <property type="match status" value="1"/>
</dbReference>
<dbReference type="InterPro" id="IPR022047">
    <property type="entry name" value="Microcephalin-like"/>
</dbReference>
<organism evidence="3 4">
    <name type="scientific">Tribolium castaneum</name>
    <name type="common">Red flour beetle</name>
    <dbReference type="NCBI Taxonomy" id="7070"/>
    <lineage>
        <taxon>Eukaryota</taxon>
        <taxon>Metazoa</taxon>
        <taxon>Ecdysozoa</taxon>
        <taxon>Arthropoda</taxon>
        <taxon>Hexapoda</taxon>
        <taxon>Insecta</taxon>
        <taxon>Pterygota</taxon>
        <taxon>Neoptera</taxon>
        <taxon>Endopterygota</taxon>
        <taxon>Coleoptera</taxon>
        <taxon>Polyphaga</taxon>
        <taxon>Cucujiformia</taxon>
        <taxon>Tenebrionidae</taxon>
        <taxon>Tenebrionidae incertae sedis</taxon>
        <taxon>Tribolium</taxon>
    </lineage>
</organism>
<keyword evidence="4" id="KW-1185">Reference proteome</keyword>
<dbReference type="InParanoid" id="D6WI54"/>
<dbReference type="InterPro" id="IPR036420">
    <property type="entry name" value="BRCT_dom_sf"/>
</dbReference>
<feature type="region of interest" description="Disordered" evidence="1">
    <location>
        <begin position="342"/>
        <end position="632"/>
    </location>
</feature>
<dbReference type="AlphaFoldDB" id="D6WI54"/>
<gene>
    <name evidence="3" type="primary">AUGUSTUS-3.0.2_03978</name>
    <name evidence="3" type="ORF">TcasGA2_TC003978</name>
</gene>
<dbReference type="EMBL" id="KQ971334">
    <property type="protein sequence ID" value="EFA01060.1"/>
    <property type="molecule type" value="Genomic_DNA"/>
</dbReference>
<feature type="compositionally biased region" description="Basic and acidic residues" evidence="1">
    <location>
        <begin position="406"/>
        <end position="419"/>
    </location>
</feature>
<feature type="region of interest" description="Disordered" evidence="1">
    <location>
        <begin position="645"/>
        <end position="739"/>
    </location>
</feature>
<feature type="compositionally biased region" description="Polar residues" evidence="1">
    <location>
        <begin position="730"/>
        <end position="739"/>
    </location>
</feature>
<proteinExistence type="predicted"/>
<feature type="compositionally biased region" description="Low complexity" evidence="1">
    <location>
        <begin position="423"/>
        <end position="445"/>
    </location>
</feature>
<evidence type="ECO:0000259" key="2">
    <source>
        <dbReference type="PROSITE" id="PS50172"/>
    </source>
</evidence>
<dbReference type="GO" id="GO:0000278">
    <property type="term" value="P:mitotic cell cycle"/>
    <property type="evidence" value="ECO:0000318"/>
    <property type="project" value="GO_Central"/>
</dbReference>
<feature type="compositionally biased region" description="Low complexity" evidence="1">
    <location>
        <begin position="386"/>
        <end position="398"/>
    </location>
</feature>
<dbReference type="SMART" id="SM00292">
    <property type="entry name" value="BRCT"/>
    <property type="match status" value="3"/>
</dbReference>